<sequence length="243" mass="28208">MGKKGPPYKPPDDAQWIVVLKPPHLLQKNGQIDYSPLEYWLRAIFGDQRVAKFIYEIPKSPDLAVIVELPSPDELPIPNEAYGTHELRQGLKRRPWFTHHTGETEILPYNFEHVGHPEETRKLHPMISGDCEDEWSKFDLTIPYPPPLPFDFGRVPQGVRMFCRRPPMAPPPVETMEIDRYPTPPTREPQRAQNFHQTSHSTNEEPLFIPEDNCMFPCYDSWVHFTPISIALHSKQLSPRSRT</sequence>
<dbReference type="AlphaFoldDB" id="A0A9P6H6G3"/>
<organism evidence="2 3">
    <name type="scientific">Thelephora terrestris</name>
    <dbReference type="NCBI Taxonomy" id="56493"/>
    <lineage>
        <taxon>Eukaryota</taxon>
        <taxon>Fungi</taxon>
        <taxon>Dikarya</taxon>
        <taxon>Basidiomycota</taxon>
        <taxon>Agaricomycotina</taxon>
        <taxon>Agaricomycetes</taxon>
        <taxon>Thelephorales</taxon>
        <taxon>Thelephoraceae</taxon>
        <taxon>Thelephora</taxon>
    </lineage>
</organism>
<reference evidence="2" key="1">
    <citation type="journal article" date="2020" name="Nat. Commun.">
        <title>Large-scale genome sequencing of mycorrhizal fungi provides insights into the early evolution of symbiotic traits.</title>
        <authorList>
            <person name="Miyauchi S."/>
            <person name="Kiss E."/>
            <person name="Kuo A."/>
            <person name="Drula E."/>
            <person name="Kohler A."/>
            <person name="Sanchez-Garcia M."/>
            <person name="Morin E."/>
            <person name="Andreopoulos B."/>
            <person name="Barry K.W."/>
            <person name="Bonito G."/>
            <person name="Buee M."/>
            <person name="Carver A."/>
            <person name="Chen C."/>
            <person name="Cichocki N."/>
            <person name="Clum A."/>
            <person name="Culley D."/>
            <person name="Crous P.W."/>
            <person name="Fauchery L."/>
            <person name="Girlanda M."/>
            <person name="Hayes R.D."/>
            <person name="Keri Z."/>
            <person name="LaButti K."/>
            <person name="Lipzen A."/>
            <person name="Lombard V."/>
            <person name="Magnuson J."/>
            <person name="Maillard F."/>
            <person name="Murat C."/>
            <person name="Nolan M."/>
            <person name="Ohm R.A."/>
            <person name="Pangilinan J."/>
            <person name="Pereira M.F."/>
            <person name="Perotto S."/>
            <person name="Peter M."/>
            <person name="Pfister S."/>
            <person name="Riley R."/>
            <person name="Sitrit Y."/>
            <person name="Stielow J.B."/>
            <person name="Szollosi G."/>
            <person name="Zifcakova L."/>
            <person name="Stursova M."/>
            <person name="Spatafora J.W."/>
            <person name="Tedersoo L."/>
            <person name="Vaario L.M."/>
            <person name="Yamada A."/>
            <person name="Yan M."/>
            <person name="Wang P."/>
            <person name="Xu J."/>
            <person name="Bruns T."/>
            <person name="Baldrian P."/>
            <person name="Vilgalys R."/>
            <person name="Dunand C."/>
            <person name="Henrissat B."/>
            <person name="Grigoriev I.V."/>
            <person name="Hibbett D."/>
            <person name="Nagy L.G."/>
            <person name="Martin F.M."/>
        </authorList>
    </citation>
    <scope>NUCLEOTIDE SEQUENCE</scope>
    <source>
        <strain evidence="2">UH-Tt-Lm1</strain>
    </source>
</reference>
<evidence type="ECO:0000313" key="2">
    <source>
        <dbReference type="EMBL" id="KAF9780062.1"/>
    </source>
</evidence>
<feature type="region of interest" description="Disordered" evidence="1">
    <location>
        <begin position="185"/>
        <end position="204"/>
    </location>
</feature>
<reference evidence="2" key="2">
    <citation type="submission" date="2020-11" db="EMBL/GenBank/DDBJ databases">
        <authorList>
            <consortium name="DOE Joint Genome Institute"/>
            <person name="Kuo A."/>
            <person name="Miyauchi S."/>
            <person name="Kiss E."/>
            <person name="Drula E."/>
            <person name="Kohler A."/>
            <person name="Sanchez-Garcia M."/>
            <person name="Andreopoulos B."/>
            <person name="Barry K.W."/>
            <person name="Bonito G."/>
            <person name="Buee M."/>
            <person name="Carver A."/>
            <person name="Chen C."/>
            <person name="Cichocki N."/>
            <person name="Clum A."/>
            <person name="Culley D."/>
            <person name="Crous P.W."/>
            <person name="Fauchery L."/>
            <person name="Girlanda M."/>
            <person name="Hayes R."/>
            <person name="Keri Z."/>
            <person name="Labutti K."/>
            <person name="Lipzen A."/>
            <person name="Lombard V."/>
            <person name="Magnuson J."/>
            <person name="Maillard F."/>
            <person name="Morin E."/>
            <person name="Murat C."/>
            <person name="Nolan M."/>
            <person name="Ohm R."/>
            <person name="Pangilinan J."/>
            <person name="Pereira M."/>
            <person name="Perotto S."/>
            <person name="Peter M."/>
            <person name="Riley R."/>
            <person name="Sitrit Y."/>
            <person name="Stielow B."/>
            <person name="Szollosi G."/>
            <person name="Zifcakova L."/>
            <person name="Stursova M."/>
            <person name="Spatafora J.W."/>
            <person name="Tedersoo L."/>
            <person name="Vaario L.-M."/>
            <person name="Yamada A."/>
            <person name="Yan M."/>
            <person name="Wang P."/>
            <person name="Xu J."/>
            <person name="Bruns T."/>
            <person name="Baldrian P."/>
            <person name="Vilgalys R."/>
            <person name="Henrissat B."/>
            <person name="Grigoriev I.V."/>
            <person name="Hibbett D."/>
            <person name="Nagy L.G."/>
            <person name="Martin F.M."/>
        </authorList>
    </citation>
    <scope>NUCLEOTIDE SEQUENCE</scope>
    <source>
        <strain evidence="2">UH-Tt-Lm1</strain>
    </source>
</reference>
<evidence type="ECO:0000256" key="1">
    <source>
        <dbReference type="SAM" id="MobiDB-lite"/>
    </source>
</evidence>
<dbReference type="Proteomes" id="UP000736335">
    <property type="component" value="Unassembled WGS sequence"/>
</dbReference>
<name>A0A9P6H6G3_9AGAM</name>
<comment type="caution">
    <text evidence="2">The sequence shown here is derived from an EMBL/GenBank/DDBJ whole genome shotgun (WGS) entry which is preliminary data.</text>
</comment>
<accession>A0A9P6H6G3</accession>
<feature type="compositionally biased region" description="Polar residues" evidence="1">
    <location>
        <begin position="191"/>
        <end position="201"/>
    </location>
</feature>
<proteinExistence type="predicted"/>
<protein>
    <submittedName>
        <fullName evidence="2">Uncharacterized protein</fullName>
    </submittedName>
</protein>
<keyword evidence="3" id="KW-1185">Reference proteome</keyword>
<dbReference type="EMBL" id="WIUZ02000017">
    <property type="protein sequence ID" value="KAF9780062.1"/>
    <property type="molecule type" value="Genomic_DNA"/>
</dbReference>
<gene>
    <name evidence="2" type="ORF">BJ322DRAFT_308393</name>
</gene>
<evidence type="ECO:0000313" key="3">
    <source>
        <dbReference type="Proteomes" id="UP000736335"/>
    </source>
</evidence>